<proteinExistence type="predicted"/>
<organism evidence="5 6">
    <name type="scientific">Paenibacillus lycopersici</name>
    <dbReference type="NCBI Taxonomy" id="2704462"/>
    <lineage>
        <taxon>Bacteria</taxon>
        <taxon>Bacillati</taxon>
        <taxon>Bacillota</taxon>
        <taxon>Bacilli</taxon>
        <taxon>Bacillales</taxon>
        <taxon>Paenibacillaceae</taxon>
        <taxon>Paenibacillus</taxon>
    </lineage>
</organism>
<evidence type="ECO:0000313" key="6">
    <source>
        <dbReference type="Proteomes" id="UP000476064"/>
    </source>
</evidence>
<dbReference type="Gene3D" id="1.10.10.10">
    <property type="entry name" value="Winged helix-like DNA-binding domain superfamily/Winged helix DNA-binding domain"/>
    <property type="match status" value="1"/>
</dbReference>
<dbReference type="InterPro" id="IPR011990">
    <property type="entry name" value="TPR-like_helical_dom_sf"/>
</dbReference>
<dbReference type="GO" id="GO:0003677">
    <property type="term" value="F:DNA binding"/>
    <property type="evidence" value="ECO:0007669"/>
    <property type="project" value="InterPro"/>
</dbReference>
<evidence type="ECO:0000256" key="3">
    <source>
        <dbReference type="SAM" id="Coils"/>
    </source>
</evidence>
<evidence type="ECO:0000256" key="1">
    <source>
        <dbReference type="ARBA" id="ARBA00023015"/>
    </source>
</evidence>
<dbReference type="InterPro" id="IPR036388">
    <property type="entry name" value="WH-like_DNA-bd_sf"/>
</dbReference>
<dbReference type="Gene3D" id="1.25.40.10">
    <property type="entry name" value="Tetratricopeptide repeat domain"/>
    <property type="match status" value="1"/>
</dbReference>
<name>A0A6C0G3E8_9BACL</name>
<evidence type="ECO:0000259" key="4">
    <source>
        <dbReference type="SMART" id="SM01043"/>
    </source>
</evidence>
<evidence type="ECO:0000256" key="2">
    <source>
        <dbReference type="ARBA" id="ARBA00023163"/>
    </source>
</evidence>
<dbReference type="Proteomes" id="UP000476064">
    <property type="component" value="Chromosome"/>
</dbReference>
<gene>
    <name evidence="5" type="ORF">GXP70_27900</name>
</gene>
<dbReference type="AlphaFoldDB" id="A0A6C0G3E8"/>
<dbReference type="RefSeq" id="WP_162359899.1">
    <property type="nucleotide sequence ID" value="NZ_CP048209.1"/>
</dbReference>
<keyword evidence="3" id="KW-0175">Coiled coil</keyword>
<feature type="coiled-coil region" evidence="3">
    <location>
        <begin position="133"/>
        <end position="160"/>
    </location>
</feature>
<dbReference type="InterPro" id="IPR005158">
    <property type="entry name" value="BTAD"/>
</dbReference>
<dbReference type="PANTHER" id="PTHR35807">
    <property type="entry name" value="TRANSCRIPTIONAL REGULATOR REDD-RELATED"/>
    <property type="match status" value="1"/>
</dbReference>
<reference evidence="5 6" key="1">
    <citation type="submission" date="2020-01" db="EMBL/GenBank/DDBJ databases">
        <title>Paenibacillus sp. nov., isolated from tomato rhizosphere.</title>
        <authorList>
            <person name="Weon H.-Y."/>
            <person name="Lee S.A."/>
        </authorList>
    </citation>
    <scope>NUCLEOTIDE SEQUENCE [LARGE SCALE GENOMIC DNA]</scope>
    <source>
        <strain evidence="5 6">12200R-189</strain>
    </source>
</reference>
<dbReference type="SUPFAM" id="SSF46894">
    <property type="entry name" value="C-terminal effector domain of the bipartite response regulators"/>
    <property type="match status" value="1"/>
</dbReference>
<keyword evidence="6" id="KW-1185">Reference proteome</keyword>
<protein>
    <recommendedName>
        <fullName evidence="4">Bacterial transcriptional activator domain-containing protein</fullName>
    </recommendedName>
</protein>
<dbReference type="InterPro" id="IPR051677">
    <property type="entry name" value="AfsR-DnrI-RedD_regulator"/>
</dbReference>
<keyword evidence="2" id="KW-0804">Transcription</keyword>
<dbReference type="KEGG" id="plyc:GXP70_27900"/>
<dbReference type="SUPFAM" id="SSF48452">
    <property type="entry name" value="TPR-like"/>
    <property type="match status" value="1"/>
</dbReference>
<feature type="domain" description="Bacterial transcriptional activator" evidence="4">
    <location>
        <begin position="426"/>
        <end position="565"/>
    </location>
</feature>
<dbReference type="InterPro" id="IPR016032">
    <property type="entry name" value="Sig_transdc_resp-reg_C-effctor"/>
</dbReference>
<keyword evidence="1" id="KW-0805">Transcription regulation</keyword>
<dbReference type="Pfam" id="PF03704">
    <property type="entry name" value="BTAD"/>
    <property type="match status" value="1"/>
</dbReference>
<evidence type="ECO:0000313" key="5">
    <source>
        <dbReference type="EMBL" id="QHT63397.1"/>
    </source>
</evidence>
<dbReference type="EMBL" id="CP048209">
    <property type="protein sequence ID" value="QHT63397.1"/>
    <property type="molecule type" value="Genomic_DNA"/>
</dbReference>
<accession>A0A6C0G3E8</accession>
<dbReference type="SMART" id="SM01043">
    <property type="entry name" value="BTAD"/>
    <property type="match status" value="1"/>
</dbReference>
<dbReference type="GO" id="GO:0006355">
    <property type="term" value="P:regulation of DNA-templated transcription"/>
    <property type="evidence" value="ECO:0007669"/>
    <property type="project" value="InterPro"/>
</dbReference>
<sequence length="567" mass="64887">MKQNRNDVPMQQQWLGQVMNAEQAILDGQMPPMEQLLAIPAEIRMKSPLLLRVECEIGLLHGQLAGSKKRLEAALRGFAAQADESSMLTMMAMLGLLYIQVGDKHESKPFLSQLEQEWKRNPENCSGFVPWALARAAANAEELAVRMEEARGLLMAAAERFREEGRPLWTGFVLLDGLIFDPRNRSHPDWTFWMNWLKRRTEEDALTGDVVRVLTSADLNESLCDRLPVRYAYLAKAVLLKKAAERLPEELADDIESGIYAAAAAVKRQLKEGRLDDAAEGLRQLERQRQIVSTPAIEQLAAELRAAGITGKHPESPLIVSPRWRVKLFGGIAFNKEDGQYAEPVWRRRKAGELFVYLLLQQGYKSNKEQVIERVFGEGDHAKRSNQLYVTLHDLRSALKEAGLHEDAVFAKRGVIAISEQAVDSVDVETFLTLSRVGDQLWTDDREEAVRLFEKAIPLYGVLATELPYAEWLERVREQLMDRQTGMLRRLAAYYGELNDDAREEQRLSDWIALRPEQEEAYEAMIRLCLRSLRRVEAIGWYRRLERICKEELGIEPREEVKRLLWS</sequence>